<protein>
    <submittedName>
        <fullName evidence="3">Copper amine oxidase</fullName>
    </submittedName>
</protein>
<feature type="transmembrane region" description="Helical" evidence="1">
    <location>
        <begin position="419"/>
        <end position="436"/>
    </location>
</feature>
<evidence type="ECO:0000313" key="4">
    <source>
        <dbReference type="Proteomes" id="UP000831787"/>
    </source>
</evidence>
<organism evidence="3 4">
    <name type="scientific">Halobacillus salinarum</name>
    <dbReference type="NCBI Taxonomy" id="2932257"/>
    <lineage>
        <taxon>Bacteria</taxon>
        <taxon>Bacillati</taxon>
        <taxon>Bacillota</taxon>
        <taxon>Bacilli</taxon>
        <taxon>Bacillales</taxon>
        <taxon>Bacillaceae</taxon>
        <taxon>Halobacillus</taxon>
    </lineage>
</organism>
<keyword evidence="1" id="KW-0472">Membrane</keyword>
<gene>
    <name evidence="3" type="ORF">MUN89_00110</name>
</gene>
<dbReference type="RefSeq" id="WP_244710401.1">
    <property type="nucleotide sequence ID" value="NZ_CP095073.1"/>
</dbReference>
<dbReference type="EMBL" id="CP095073">
    <property type="protein sequence ID" value="UOQ44439.1"/>
    <property type="molecule type" value="Genomic_DNA"/>
</dbReference>
<keyword evidence="1" id="KW-0812">Transmembrane</keyword>
<reference evidence="3 4" key="1">
    <citation type="submission" date="2022-04" db="EMBL/GenBank/DDBJ databases">
        <title>Halobacillus sp. isolated from saltern.</title>
        <authorList>
            <person name="Won M."/>
            <person name="Lee C.-M."/>
            <person name="Woen H.-Y."/>
            <person name="Kwon S.-W."/>
        </authorList>
    </citation>
    <scope>NUCLEOTIDE SEQUENCE [LARGE SCALE GENOMIC DNA]</scope>
    <source>
        <strain evidence="3 4">SSBR10-3</strain>
    </source>
</reference>
<feature type="chain" id="PRO_5047154253" evidence="2">
    <location>
        <begin position="28"/>
        <end position="443"/>
    </location>
</feature>
<proteinExistence type="predicted"/>
<sequence>MNLKKAMLVVPLSVSVLLPTSLDVVNAEDSNMPTVETKAVELRSTLDNLLSEHAYLAIETMRKGAQEAPDFKQSASALEKNTEDLSAAIASVYGDEAGQKFKKMWSSHISFFVDYVKATGNQDEQAKQEALNHLKNYRQDFSKFLESATDGRLKAENLMEGLQTHVNQLIGAFDSYVNGNYQEAYMKEREAIHHMYMVSKGLSGAIVNQFPDKFNDTKAVTPAADLRSQLNYLLSEHTGLATMAMQNGLDGSKDFDASVKALSMNTQDLTKAISSLYGEEAGQKFNDIWSKHIQDFVKYVKGTAADDQAMKDEALQALEDYRMNFSKFLETATDGRLKADALSGSLQQHADYLINDFDQYAAEDYDKVYMTLRDSYAHMFKASKALSGAFVAQMPDKFMKMPSEMPDTGMGGTAHDQDIWIYASILALIGAAGIFLRNQSKQQ</sequence>
<dbReference type="Proteomes" id="UP000831787">
    <property type="component" value="Chromosome"/>
</dbReference>
<keyword evidence="1" id="KW-1133">Transmembrane helix</keyword>
<accession>A0ABY4EIX8</accession>
<keyword evidence="2" id="KW-0732">Signal</keyword>
<keyword evidence="4" id="KW-1185">Reference proteome</keyword>
<feature type="signal peptide" evidence="2">
    <location>
        <begin position="1"/>
        <end position="27"/>
    </location>
</feature>
<evidence type="ECO:0000256" key="1">
    <source>
        <dbReference type="SAM" id="Phobius"/>
    </source>
</evidence>
<evidence type="ECO:0000313" key="3">
    <source>
        <dbReference type="EMBL" id="UOQ44439.1"/>
    </source>
</evidence>
<name>A0ABY4EIX8_9BACI</name>
<evidence type="ECO:0000256" key="2">
    <source>
        <dbReference type="SAM" id="SignalP"/>
    </source>
</evidence>